<keyword evidence="2" id="KW-1185">Reference proteome</keyword>
<protein>
    <submittedName>
        <fullName evidence="1">Uncharacterized protein</fullName>
    </submittedName>
</protein>
<sequence length="69" mass="8203">MQKEVRTMKIYAVKNDKDSYPNIGNGLLEVSESRPTFFRLTGSNRHYPYRDFTFYDRNGVPIPKQFLRV</sequence>
<dbReference type="RefSeq" id="WP_154495231.1">
    <property type="nucleotide sequence ID" value="NZ_VUMU01000002.1"/>
</dbReference>
<dbReference type="AlphaFoldDB" id="A0A6L5YGE8"/>
<accession>A0A6L5YGE8</accession>
<dbReference type="Proteomes" id="UP000476055">
    <property type="component" value="Unassembled WGS sequence"/>
</dbReference>
<organism evidence="1 2">
    <name type="scientific">Waltera intestinalis</name>
    <dbReference type="NCBI Taxonomy" id="2606635"/>
    <lineage>
        <taxon>Bacteria</taxon>
        <taxon>Bacillati</taxon>
        <taxon>Bacillota</taxon>
        <taxon>Clostridia</taxon>
        <taxon>Lachnospirales</taxon>
        <taxon>Lachnospiraceae</taxon>
        <taxon>Waltera</taxon>
    </lineage>
</organism>
<evidence type="ECO:0000313" key="2">
    <source>
        <dbReference type="Proteomes" id="UP000476055"/>
    </source>
</evidence>
<evidence type="ECO:0000313" key="1">
    <source>
        <dbReference type="EMBL" id="MST57265.1"/>
    </source>
</evidence>
<proteinExistence type="predicted"/>
<reference evidence="1 2" key="1">
    <citation type="submission" date="2019-08" db="EMBL/GenBank/DDBJ databases">
        <title>In-depth cultivation of the pig gut microbiome towards novel bacterial diversity and tailored functional studies.</title>
        <authorList>
            <person name="Wylensek D."/>
            <person name="Hitch T.C.A."/>
            <person name="Clavel T."/>
        </authorList>
    </citation>
    <scope>NUCLEOTIDE SEQUENCE [LARGE SCALE GENOMIC DNA]</scope>
    <source>
        <strain evidence="1 2">WCA3-601-WT-6H</strain>
    </source>
</reference>
<comment type="caution">
    <text evidence="1">The sequence shown here is derived from an EMBL/GenBank/DDBJ whole genome shotgun (WGS) entry which is preliminary data.</text>
</comment>
<dbReference type="EMBL" id="VUMU01000002">
    <property type="protein sequence ID" value="MST57265.1"/>
    <property type="molecule type" value="Genomic_DNA"/>
</dbReference>
<name>A0A6L5YGE8_9FIRM</name>
<gene>
    <name evidence="1" type="ORF">FYJ59_03220</name>
</gene>